<feature type="region of interest" description="Disordered" evidence="1">
    <location>
        <begin position="40"/>
        <end position="68"/>
    </location>
</feature>
<feature type="signal peptide" evidence="2">
    <location>
        <begin position="1"/>
        <end position="22"/>
    </location>
</feature>
<keyword evidence="2" id="KW-0732">Signal</keyword>
<dbReference type="RefSeq" id="WP_146655038.1">
    <property type="nucleotide sequence ID" value="NZ_CP012333.1"/>
</dbReference>
<dbReference type="AlphaFoldDB" id="A0A0K1QFC3"/>
<dbReference type="Proteomes" id="UP000064967">
    <property type="component" value="Chromosome"/>
</dbReference>
<name>A0A0K1QFC3_9BACT</name>
<keyword evidence="4" id="KW-1185">Reference proteome</keyword>
<protein>
    <submittedName>
        <fullName evidence="3">Uncharacterized protein</fullName>
    </submittedName>
</protein>
<evidence type="ECO:0000313" key="4">
    <source>
        <dbReference type="Proteomes" id="UP000064967"/>
    </source>
</evidence>
<organism evidence="3 4">
    <name type="scientific">Labilithrix luteola</name>
    <dbReference type="NCBI Taxonomy" id="1391654"/>
    <lineage>
        <taxon>Bacteria</taxon>
        <taxon>Pseudomonadati</taxon>
        <taxon>Myxococcota</taxon>
        <taxon>Polyangia</taxon>
        <taxon>Polyangiales</taxon>
        <taxon>Labilitrichaceae</taxon>
        <taxon>Labilithrix</taxon>
    </lineage>
</organism>
<reference evidence="3 4" key="1">
    <citation type="submission" date="2015-08" db="EMBL/GenBank/DDBJ databases">
        <authorList>
            <person name="Babu N.S."/>
            <person name="Beckwith C.J."/>
            <person name="Beseler K.G."/>
            <person name="Brison A."/>
            <person name="Carone J.V."/>
            <person name="Caskin T.P."/>
            <person name="Diamond M."/>
            <person name="Durham M.E."/>
            <person name="Foxe J.M."/>
            <person name="Go M."/>
            <person name="Henderson B.A."/>
            <person name="Jones I.B."/>
            <person name="McGettigan J.A."/>
            <person name="Micheletti S.J."/>
            <person name="Nasrallah M.E."/>
            <person name="Ortiz D."/>
            <person name="Piller C.R."/>
            <person name="Privatt S.R."/>
            <person name="Schneider S.L."/>
            <person name="Sharp S."/>
            <person name="Smith T.C."/>
            <person name="Stanton J.D."/>
            <person name="Ullery H.E."/>
            <person name="Wilson R.J."/>
            <person name="Serrano M.G."/>
            <person name="Buck G."/>
            <person name="Lee V."/>
            <person name="Wang Y."/>
            <person name="Carvalho R."/>
            <person name="Voegtly L."/>
            <person name="Shi R."/>
            <person name="Duckworth R."/>
            <person name="Johnson A."/>
            <person name="Loviza R."/>
            <person name="Walstead R."/>
            <person name="Shah Z."/>
            <person name="Kiflezghi M."/>
            <person name="Wade K."/>
            <person name="Ball S.L."/>
            <person name="Bradley K.W."/>
            <person name="Asai D.J."/>
            <person name="Bowman C.A."/>
            <person name="Russell D.A."/>
            <person name="Pope W.H."/>
            <person name="Jacobs-Sera D."/>
            <person name="Hendrix R.W."/>
            <person name="Hatfull G.F."/>
        </authorList>
    </citation>
    <scope>NUCLEOTIDE SEQUENCE [LARGE SCALE GENOMIC DNA]</scope>
    <source>
        <strain evidence="3 4">DSM 27648</strain>
    </source>
</reference>
<feature type="chain" id="PRO_5005467280" evidence="2">
    <location>
        <begin position="23"/>
        <end position="445"/>
    </location>
</feature>
<proteinExistence type="predicted"/>
<gene>
    <name evidence="3" type="ORF">AKJ09_11086</name>
</gene>
<dbReference type="EMBL" id="CP012333">
    <property type="protein sequence ID" value="AKV04423.1"/>
    <property type="molecule type" value="Genomic_DNA"/>
</dbReference>
<evidence type="ECO:0000313" key="3">
    <source>
        <dbReference type="EMBL" id="AKV04423.1"/>
    </source>
</evidence>
<evidence type="ECO:0000256" key="1">
    <source>
        <dbReference type="SAM" id="MobiDB-lite"/>
    </source>
</evidence>
<sequence>MTGIRRTLVACASLVVPLGALAFHGCSEVEHDGAASDAAVFSPDRVTPADARTRDAPAHKPPPRPADIPDGWQLYEGYDPDCSFYIPTATDQFPAPLQWESCGPDLHPSDVACQRIAVNRDDPYEFLSSWVSATVASDGKLLFQVSKFTKPFVWRLVIDVDGHVRYGVIEADSDRCTLGGGYLWRDHYVLSLNELQSSRLEGYLIGELGALTPSFAIHRTEGGPHSLYTGPFGIVETGWSPDFLLYPWSALGSPRVLWTQDDGLNHAQFFFTDDAIFWTAGSYQGAKAKVWTEAAGVRDLVSFGTDQTRGAGAFGTDGVDMVWLEGAPRPPNDGGLDTYAITTAPYTTDPSQVRKRRLRSEVGSALSAERFQVGCGFAARSRHDGLRIVRIADGHSWFLPNKGTWNWQRVHAMNCDEIFVRVMNGWRADLVRIRLDSLGPGELPD</sequence>
<dbReference type="KEGG" id="llu:AKJ09_11086"/>
<accession>A0A0K1QFC3</accession>
<evidence type="ECO:0000256" key="2">
    <source>
        <dbReference type="SAM" id="SignalP"/>
    </source>
</evidence>